<organism evidence="1 2">
    <name type="scientific">Corchorus capsularis</name>
    <name type="common">Jute</name>
    <dbReference type="NCBI Taxonomy" id="210143"/>
    <lineage>
        <taxon>Eukaryota</taxon>
        <taxon>Viridiplantae</taxon>
        <taxon>Streptophyta</taxon>
        <taxon>Embryophyta</taxon>
        <taxon>Tracheophyta</taxon>
        <taxon>Spermatophyta</taxon>
        <taxon>Magnoliopsida</taxon>
        <taxon>eudicotyledons</taxon>
        <taxon>Gunneridae</taxon>
        <taxon>Pentapetalae</taxon>
        <taxon>rosids</taxon>
        <taxon>malvids</taxon>
        <taxon>Malvales</taxon>
        <taxon>Malvaceae</taxon>
        <taxon>Grewioideae</taxon>
        <taxon>Apeibeae</taxon>
        <taxon>Corchorus</taxon>
    </lineage>
</organism>
<dbReference type="AlphaFoldDB" id="A0A1R3GAQ0"/>
<dbReference type="Gramene" id="OMO55164">
    <property type="protein sequence ID" value="OMO55164"/>
    <property type="gene ID" value="CCACVL1_27361"/>
</dbReference>
<dbReference type="EMBL" id="AWWV01014755">
    <property type="protein sequence ID" value="OMO55164.1"/>
    <property type="molecule type" value="Genomic_DNA"/>
</dbReference>
<evidence type="ECO:0000313" key="1">
    <source>
        <dbReference type="EMBL" id="OMO55164.1"/>
    </source>
</evidence>
<sequence>MALDFLMAALLGHLIAELAKVVNHRFQ</sequence>
<protein>
    <submittedName>
        <fullName evidence="1">Uncharacterized protein</fullName>
    </submittedName>
</protein>
<keyword evidence="2" id="KW-1185">Reference proteome</keyword>
<evidence type="ECO:0000313" key="2">
    <source>
        <dbReference type="Proteomes" id="UP000188268"/>
    </source>
</evidence>
<accession>A0A1R3GAQ0</accession>
<feature type="non-terminal residue" evidence="1">
    <location>
        <position position="27"/>
    </location>
</feature>
<gene>
    <name evidence="1" type="ORF">CCACVL1_27361</name>
</gene>
<dbReference type="Proteomes" id="UP000188268">
    <property type="component" value="Unassembled WGS sequence"/>
</dbReference>
<reference evidence="1 2" key="1">
    <citation type="submission" date="2013-09" db="EMBL/GenBank/DDBJ databases">
        <title>Corchorus capsularis genome sequencing.</title>
        <authorList>
            <person name="Alam M."/>
            <person name="Haque M.S."/>
            <person name="Islam M.S."/>
            <person name="Emdad E.M."/>
            <person name="Islam M.M."/>
            <person name="Ahmed B."/>
            <person name="Halim A."/>
            <person name="Hossen Q.M.M."/>
            <person name="Hossain M.Z."/>
            <person name="Ahmed R."/>
            <person name="Khan M.M."/>
            <person name="Islam R."/>
            <person name="Rashid M.M."/>
            <person name="Khan S.A."/>
            <person name="Rahman M.S."/>
            <person name="Alam M."/>
        </authorList>
    </citation>
    <scope>NUCLEOTIDE SEQUENCE [LARGE SCALE GENOMIC DNA]</scope>
    <source>
        <strain evidence="2">cv. CVL-1</strain>
        <tissue evidence="1">Whole seedling</tissue>
    </source>
</reference>
<proteinExistence type="predicted"/>
<name>A0A1R3GAQ0_COCAP</name>
<comment type="caution">
    <text evidence="1">The sequence shown here is derived from an EMBL/GenBank/DDBJ whole genome shotgun (WGS) entry which is preliminary data.</text>
</comment>